<gene>
    <name evidence="1" type="ORF">AKJ09_07459</name>
</gene>
<dbReference type="AlphaFoldDB" id="A0A0K1Q4P7"/>
<dbReference type="EMBL" id="CP012333">
    <property type="protein sequence ID" value="AKV00796.1"/>
    <property type="molecule type" value="Genomic_DNA"/>
</dbReference>
<name>A0A0K1Q4P7_9BACT</name>
<organism evidence="1 2">
    <name type="scientific">Labilithrix luteola</name>
    <dbReference type="NCBI Taxonomy" id="1391654"/>
    <lineage>
        <taxon>Bacteria</taxon>
        <taxon>Pseudomonadati</taxon>
        <taxon>Myxococcota</taxon>
        <taxon>Polyangia</taxon>
        <taxon>Polyangiales</taxon>
        <taxon>Labilitrichaceae</taxon>
        <taxon>Labilithrix</taxon>
    </lineage>
</organism>
<evidence type="ECO:0000313" key="1">
    <source>
        <dbReference type="EMBL" id="AKV00796.1"/>
    </source>
</evidence>
<reference evidence="1 2" key="1">
    <citation type="submission" date="2015-08" db="EMBL/GenBank/DDBJ databases">
        <authorList>
            <person name="Babu N.S."/>
            <person name="Beckwith C.J."/>
            <person name="Beseler K.G."/>
            <person name="Brison A."/>
            <person name="Carone J.V."/>
            <person name="Caskin T.P."/>
            <person name="Diamond M."/>
            <person name="Durham M.E."/>
            <person name="Foxe J.M."/>
            <person name="Go M."/>
            <person name="Henderson B.A."/>
            <person name="Jones I.B."/>
            <person name="McGettigan J.A."/>
            <person name="Micheletti S.J."/>
            <person name="Nasrallah M.E."/>
            <person name="Ortiz D."/>
            <person name="Piller C.R."/>
            <person name="Privatt S.R."/>
            <person name="Schneider S.L."/>
            <person name="Sharp S."/>
            <person name="Smith T.C."/>
            <person name="Stanton J.D."/>
            <person name="Ullery H.E."/>
            <person name="Wilson R.J."/>
            <person name="Serrano M.G."/>
            <person name="Buck G."/>
            <person name="Lee V."/>
            <person name="Wang Y."/>
            <person name="Carvalho R."/>
            <person name="Voegtly L."/>
            <person name="Shi R."/>
            <person name="Duckworth R."/>
            <person name="Johnson A."/>
            <person name="Loviza R."/>
            <person name="Walstead R."/>
            <person name="Shah Z."/>
            <person name="Kiflezghi M."/>
            <person name="Wade K."/>
            <person name="Ball S.L."/>
            <person name="Bradley K.W."/>
            <person name="Asai D.J."/>
            <person name="Bowman C.A."/>
            <person name="Russell D.A."/>
            <person name="Pope W.H."/>
            <person name="Jacobs-Sera D."/>
            <person name="Hendrix R.W."/>
            <person name="Hatfull G.F."/>
        </authorList>
    </citation>
    <scope>NUCLEOTIDE SEQUENCE [LARGE SCALE GENOMIC DNA]</scope>
    <source>
        <strain evidence="1 2">DSM 27648</strain>
    </source>
</reference>
<evidence type="ECO:0000313" key="2">
    <source>
        <dbReference type="Proteomes" id="UP000064967"/>
    </source>
</evidence>
<accession>A0A0K1Q4P7</accession>
<keyword evidence="2" id="KW-1185">Reference proteome</keyword>
<proteinExistence type="predicted"/>
<dbReference type="Proteomes" id="UP000064967">
    <property type="component" value="Chromosome"/>
</dbReference>
<sequence>MPIGSISIGLRAAGAPHPAAAHASVALATKKTRGRTLDNGDTDGDIDNEVGVELVVRFWVGFWVGFWVEAHVSPRRPRVVMKL</sequence>
<dbReference type="KEGG" id="llu:AKJ09_07459"/>
<protein>
    <submittedName>
        <fullName evidence="1">Uncharacterized protein</fullName>
    </submittedName>
</protein>